<sequence length="628" mass="75792">MRQGERREGDKMSREEGDIGERREGEKERGGKETRREGERRQEENKTKERGERESIQGTQEERRDKETEETKRGEKERKESERGGKERGERRRKRGERRQGERRVRNRREDKRQGERREEDRGEKERGEKERGDKERGEREERGDREREREERERRDKERGGRREKKERGDRREGEAERREGERTRRGEQKRRRERRREKRREKEERRGERERGEKERRRRRGETEKEKERERERRRGRREGERREEKRKETKREERRREEQEREKGERREGDEETRREERGERREGEKEGGDKERGEKERGERREGKRREGDKERGEKERRREDTRREERRIENGVWTGFNQLQNHHGNGKQQKRKILRVRKLKPQKRKVRLTSEDDVAEKRRSNEMLQKAINSYREVSELPEVTPDLLKAALKRRAERQQFLGRTRGSVATLEKLVQMFPEDYSLKNDLGVSHLLLGDNRAAKQVYEQVLAVAPDDGFAKVHYGFILKSENQIAESIPYLREGLESNEPGTDDGRFYFHLGDALQRVGLREEAHSCYTRGHQRGTSQSGYTELVKTLERNWKLIRDEALAVMDQESGLSCPKRKPERDREWGQYTLWQQGRKSSVACQKSAKDVFSDGEVSRGHRL</sequence>
<evidence type="ECO:0000313" key="3">
    <source>
        <dbReference type="EMBL" id="KAK7880615.1"/>
    </source>
</evidence>
<dbReference type="GO" id="GO:0062101">
    <property type="term" value="F:peptidyl-aspartic acid 3-dioxygenase activity"/>
    <property type="evidence" value="ECO:0007669"/>
    <property type="project" value="InterPro"/>
</dbReference>
<comment type="caution">
    <text evidence="3">The sequence shown here is derived from an EMBL/GenBank/DDBJ whole genome shotgun (WGS) entry which is preliminary data.</text>
</comment>
<dbReference type="AlphaFoldDB" id="A0AAW0MJY8"/>
<dbReference type="GO" id="GO:0005783">
    <property type="term" value="C:endoplasmic reticulum"/>
    <property type="evidence" value="ECO:0007669"/>
    <property type="project" value="TreeGrafter"/>
</dbReference>
<feature type="compositionally biased region" description="Basic and acidic residues" evidence="2">
    <location>
        <begin position="202"/>
        <end position="329"/>
    </location>
</feature>
<feature type="compositionally biased region" description="Basic and acidic residues" evidence="2">
    <location>
        <begin position="98"/>
        <end position="188"/>
    </location>
</feature>
<keyword evidence="4" id="KW-1185">Reference proteome</keyword>
<accession>A0AAW0MJY8</accession>
<feature type="region of interest" description="Disordered" evidence="2">
    <location>
        <begin position="1"/>
        <end position="329"/>
    </location>
</feature>
<dbReference type="PANTHER" id="PTHR12366:SF29">
    <property type="entry name" value="ASPARTYL BETA-HYDROXYLASE, ISOFORM L"/>
    <property type="match status" value="1"/>
</dbReference>
<dbReference type="Gene3D" id="2.60.120.330">
    <property type="entry name" value="B-lactam Antibiotic, Isopenicillin N Synthase, Chain"/>
    <property type="match status" value="1"/>
</dbReference>
<keyword evidence="1" id="KW-0802">TPR repeat</keyword>
<dbReference type="Gene3D" id="1.25.40.10">
    <property type="entry name" value="Tetratricopeptide repeat domain"/>
    <property type="match status" value="1"/>
</dbReference>
<dbReference type="InterPro" id="IPR039038">
    <property type="entry name" value="ASPH"/>
</dbReference>
<feature type="compositionally biased region" description="Basic and acidic residues" evidence="2">
    <location>
        <begin position="1"/>
        <end position="90"/>
    </location>
</feature>
<dbReference type="InterPro" id="IPR011990">
    <property type="entry name" value="TPR-like_helical_dom_sf"/>
</dbReference>
<feature type="repeat" description="TPR" evidence="1">
    <location>
        <begin position="445"/>
        <end position="478"/>
    </location>
</feature>
<dbReference type="EMBL" id="JBBPFD010000069">
    <property type="protein sequence ID" value="KAK7880615.1"/>
    <property type="molecule type" value="Genomic_DNA"/>
</dbReference>
<dbReference type="InterPro" id="IPR027443">
    <property type="entry name" value="IPNS-like_sf"/>
</dbReference>
<dbReference type="Proteomes" id="UP001460270">
    <property type="component" value="Unassembled WGS sequence"/>
</dbReference>
<feature type="compositionally biased region" description="Basic residues" evidence="2">
    <location>
        <begin position="189"/>
        <end position="201"/>
    </location>
</feature>
<dbReference type="InterPro" id="IPR019734">
    <property type="entry name" value="TPR_rpt"/>
</dbReference>
<feature type="region of interest" description="Disordered" evidence="2">
    <location>
        <begin position="338"/>
        <end position="357"/>
    </location>
</feature>
<organism evidence="3 4">
    <name type="scientific">Mugilogobius chulae</name>
    <name type="common">yellowstripe goby</name>
    <dbReference type="NCBI Taxonomy" id="88201"/>
    <lineage>
        <taxon>Eukaryota</taxon>
        <taxon>Metazoa</taxon>
        <taxon>Chordata</taxon>
        <taxon>Craniata</taxon>
        <taxon>Vertebrata</taxon>
        <taxon>Euteleostomi</taxon>
        <taxon>Actinopterygii</taxon>
        <taxon>Neopterygii</taxon>
        <taxon>Teleostei</taxon>
        <taxon>Neoteleostei</taxon>
        <taxon>Acanthomorphata</taxon>
        <taxon>Gobiaria</taxon>
        <taxon>Gobiiformes</taxon>
        <taxon>Gobioidei</taxon>
        <taxon>Gobiidae</taxon>
        <taxon>Gobionellinae</taxon>
        <taxon>Mugilogobius</taxon>
    </lineage>
</organism>
<reference evidence="4" key="1">
    <citation type="submission" date="2024-04" db="EMBL/GenBank/DDBJ databases">
        <title>Salinicola lusitanus LLJ914,a marine bacterium isolated from the Okinawa Trough.</title>
        <authorList>
            <person name="Li J."/>
        </authorList>
    </citation>
    <scope>NUCLEOTIDE SEQUENCE [LARGE SCALE GENOMIC DNA]</scope>
</reference>
<protein>
    <submittedName>
        <fullName evidence="3">Uncharacterized protein</fullName>
    </submittedName>
</protein>
<evidence type="ECO:0000256" key="2">
    <source>
        <dbReference type="SAM" id="MobiDB-lite"/>
    </source>
</evidence>
<dbReference type="SUPFAM" id="SSF48452">
    <property type="entry name" value="TPR-like"/>
    <property type="match status" value="1"/>
</dbReference>
<evidence type="ECO:0000256" key="1">
    <source>
        <dbReference type="PROSITE-ProRule" id="PRU00339"/>
    </source>
</evidence>
<dbReference type="Pfam" id="PF13181">
    <property type="entry name" value="TPR_8"/>
    <property type="match status" value="1"/>
</dbReference>
<dbReference type="PANTHER" id="PTHR12366">
    <property type="entry name" value="ASPARTYL/ASPARAGINYL BETA-HYDROXYLASE"/>
    <property type="match status" value="1"/>
</dbReference>
<dbReference type="PROSITE" id="PS50005">
    <property type="entry name" value="TPR"/>
    <property type="match status" value="1"/>
</dbReference>
<gene>
    <name evidence="3" type="ORF">WMY93_032752</name>
</gene>
<proteinExistence type="predicted"/>
<name>A0AAW0MJY8_9GOBI</name>
<evidence type="ECO:0000313" key="4">
    <source>
        <dbReference type="Proteomes" id="UP001460270"/>
    </source>
</evidence>